<evidence type="ECO:0000313" key="1">
    <source>
        <dbReference type="EMBL" id="SDL53611.1"/>
    </source>
</evidence>
<protein>
    <submittedName>
        <fullName evidence="1">Uncharacterized protein</fullName>
    </submittedName>
</protein>
<dbReference type="Proteomes" id="UP000199242">
    <property type="component" value="Unassembled WGS sequence"/>
</dbReference>
<reference evidence="1 2" key="1">
    <citation type="submission" date="2016-10" db="EMBL/GenBank/DDBJ databases">
        <authorList>
            <person name="Varghese N."/>
            <person name="Submissions S."/>
        </authorList>
    </citation>
    <scope>NUCLEOTIDE SEQUENCE [LARGE SCALE GENOMIC DNA]</scope>
    <source>
        <strain evidence="1 2">CGMCC 1.10941</strain>
    </source>
</reference>
<accession>A0ABY0QQK6</accession>
<dbReference type="RefSeq" id="WP_176764859.1">
    <property type="nucleotide sequence ID" value="NZ_FNHD01000002.1"/>
</dbReference>
<gene>
    <name evidence="1" type="ORF">SAMN05216273_10287</name>
</gene>
<sequence length="53" mass="6074">MQCVSGETIDLRIIKNILKHLLKDLTNTFCPAKAIPNIEKCRLYSFIKLLSII</sequence>
<keyword evidence="2" id="KW-1185">Reference proteome</keyword>
<proteinExistence type="predicted"/>
<organism evidence="1 2">
    <name type="scientific">Chryseobacterium taihuense</name>
    <dbReference type="NCBI Taxonomy" id="1141221"/>
    <lineage>
        <taxon>Bacteria</taxon>
        <taxon>Pseudomonadati</taxon>
        <taxon>Bacteroidota</taxon>
        <taxon>Flavobacteriia</taxon>
        <taxon>Flavobacteriales</taxon>
        <taxon>Weeksellaceae</taxon>
        <taxon>Chryseobacterium group</taxon>
        <taxon>Chryseobacterium</taxon>
    </lineage>
</organism>
<name>A0ABY0QQK6_9FLAO</name>
<comment type="caution">
    <text evidence="1">The sequence shown here is derived from an EMBL/GenBank/DDBJ whole genome shotgun (WGS) entry which is preliminary data.</text>
</comment>
<evidence type="ECO:0000313" key="2">
    <source>
        <dbReference type="Proteomes" id="UP000199242"/>
    </source>
</evidence>
<dbReference type="EMBL" id="FNHD01000002">
    <property type="protein sequence ID" value="SDL53611.1"/>
    <property type="molecule type" value="Genomic_DNA"/>
</dbReference>